<dbReference type="GO" id="GO:0005886">
    <property type="term" value="C:plasma membrane"/>
    <property type="evidence" value="ECO:0007669"/>
    <property type="project" value="TreeGrafter"/>
</dbReference>
<evidence type="ECO:0000313" key="13">
    <source>
        <dbReference type="EMBL" id="PIN23604.1"/>
    </source>
</evidence>
<evidence type="ECO:0000256" key="9">
    <source>
        <dbReference type="ARBA" id="ARBA00023303"/>
    </source>
</evidence>
<feature type="compositionally biased region" description="Pro residues" evidence="10">
    <location>
        <begin position="18"/>
        <end position="29"/>
    </location>
</feature>
<dbReference type="PANTHER" id="PTHR11003">
    <property type="entry name" value="POTASSIUM CHANNEL, SUBFAMILY K"/>
    <property type="match status" value="1"/>
</dbReference>
<dbReference type="GO" id="GO:0022841">
    <property type="term" value="F:potassium ion leak channel activity"/>
    <property type="evidence" value="ECO:0007669"/>
    <property type="project" value="TreeGrafter"/>
</dbReference>
<dbReference type="SUPFAM" id="SSF47473">
    <property type="entry name" value="EF-hand"/>
    <property type="match status" value="1"/>
</dbReference>
<dbReference type="EMBL" id="NKXS01000546">
    <property type="protein sequence ID" value="PIN23604.1"/>
    <property type="molecule type" value="Genomic_DNA"/>
</dbReference>
<feature type="domain" description="Potassium channel" evidence="12">
    <location>
        <begin position="240"/>
        <end position="310"/>
    </location>
</feature>
<name>A0A2G9I1I9_9LAMI</name>
<dbReference type="InterPro" id="IPR013099">
    <property type="entry name" value="K_chnl_dom"/>
</dbReference>
<dbReference type="STRING" id="429701.A0A2G9I1I9"/>
<keyword evidence="6 11" id="KW-1133">Transmembrane helix</keyword>
<dbReference type="PROSITE" id="PS00018">
    <property type="entry name" value="EF_HAND_1"/>
    <property type="match status" value="1"/>
</dbReference>
<dbReference type="Pfam" id="PF07885">
    <property type="entry name" value="Ion_trans_2"/>
    <property type="match status" value="2"/>
</dbReference>
<dbReference type="InterPro" id="IPR011992">
    <property type="entry name" value="EF-hand-dom_pair"/>
</dbReference>
<evidence type="ECO:0000313" key="14">
    <source>
        <dbReference type="Proteomes" id="UP000231279"/>
    </source>
</evidence>
<keyword evidence="4 11" id="KW-0812">Transmembrane</keyword>
<proteinExistence type="inferred from homology"/>
<evidence type="ECO:0000256" key="10">
    <source>
        <dbReference type="SAM" id="MobiDB-lite"/>
    </source>
</evidence>
<dbReference type="Proteomes" id="UP000231279">
    <property type="component" value="Unassembled WGS sequence"/>
</dbReference>
<dbReference type="Gene3D" id="1.10.238.10">
    <property type="entry name" value="EF-hand"/>
    <property type="match status" value="1"/>
</dbReference>
<dbReference type="PRINTS" id="PR01333">
    <property type="entry name" value="2POREKCHANEL"/>
</dbReference>
<dbReference type="GO" id="GO:0030322">
    <property type="term" value="P:stabilization of membrane potential"/>
    <property type="evidence" value="ECO:0007669"/>
    <property type="project" value="TreeGrafter"/>
</dbReference>
<dbReference type="FunFam" id="1.10.287.70:FF:000167">
    <property type="entry name" value="Two-pore potassium channel 2-like"/>
    <property type="match status" value="1"/>
</dbReference>
<protein>
    <recommendedName>
        <fullName evidence="12">Potassium channel domain-containing protein</fullName>
    </recommendedName>
</protein>
<dbReference type="InterPro" id="IPR018247">
    <property type="entry name" value="EF_Hand_1_Ca_BS"/>
</dbReference>
<evidence type="ECO:0000256" key="3">
    <source>
        <dbReference type="ARBA" id="ARBA00022448"/>
    </source>
</evidence>
<dbReference type="Gene3D" id="1.10.287.70">
    <property type="match status" value="2"/>
</dbReference>
<dbReference type="GO" id="GO:0009705">
    <property type="term" value="C:plant-type vacuole membrane"/>
    <property type="evidence" value="ECO:0007669"/>
    <property type="project" value="TreeGrafter"/>
</dbReference>
<feature type="compositionally biased region" description="Low complexity" evidence="10">
    <location>
        <begin position="1"/>
        <end position="11"/>
    </location>
</feature>
<evidence type="ECO:0000259" key="12">
    <source>
        <dbReference type="Pfam" id="PF07885"/>
    </source>
</evidence>
<reference evidence="14" key="1">
    <citation type="journal article" date="2018" name="Gigascience">
        <title>Genome assembly of the Pink Ipe (Handroanthus impetiginosus, Bignoniaceae), a highly valued, ecologically keystone Neotropical timber forest tree.</title>
        <authorList>
            <person name="Silva-Junior O.B."/>
            <person name="Grattapaglia D."/>
            <person name="Novaes E."/>
            <person name="Collevatti R.G."/>
        </authorList>
    </citation>
    <scope>NUCLEOTIDE SEQUENCE [LARGE SCALE GENOMIC DNA]</scope>
    <source>
        <strain evidence="14">cv. UFG-1</strain>
    </source>
</reference>
<keyword evidence="8 11" id="KW-0472">Membrane</keyword>
<keyword evidence="9" id="KW-0407">Ion channel</keyword>
<keyword evidence="14" id="KW-1185">Reference proteome</keyword>
<evidence type="ECO:0000256" key="6">
    <source>
        <dbReference type="ARBA" id="ARBA00022989"/>
    </source>
</evidence>
<sequence length="394" mass="43963">MEKEPLLSSSSPRRHQPSSPPSPEPPPSLVGPLAEDNEITNPPVPLTVSSEELKNRVLFGSSSSSFSKRNQNFDPSYPSAKTHLHRSNTAPSMISINEIDNFSQNPPPKFAKSSIVRQGFMFFILYLILGVVIYSFSRDEFRSTETHPVVDAIYFCIVTMCTVGYSDITPNSNLTKFFAIIFVLVGFGFINVLLSGILSYILDLQESYLLRTIKGGGSYIIDVNNGSMRIRMNVASALSVVVLCFGIGFIFMHFVEELDWFDSFYLSVISVTTVGYGEKGFSSLTGRIFGSIWLLLSTLSVARAFLYLAEARVEKQHGRMVEWLLGQDMTVAEFLAADIDNDGFVSKSDYVMYKLKEMGMIPEKVILEICKRFEKLDSGNCGKITLANLMETHQ</sequence>
<evidence type="ECO:0000256" key="7">
    <source>
        <dbReference type="ARBA" id="ARBA00023065"/>
    </source>
</evidence>
<feature type="region of interest" description="Disordered" evidence="10">
    <location>
        <begin position="1"/>
        <end position="47"/>
    </location>
</feature>
<organism evidence="13 14">
    <name type="scientific">Handroanthus impetiginosus</name>
    <dbReference type="NCBI Taxonomy" id="429701"/>
    <lineage>
        <taxon>Eukaryota</taxon>
        <taxon>Viridiplantae</taxon>
        <taxon>Streptophyta</taxon>
        <taxon>Embryophyta</taxon>
        <taxon>Tracheophyta</taxon>
        <taxon>Spermatophyta</taxon>
        <taxon>Magnoliopsida</taxon>
        <taxon>eudicotyledons</taxon>
        <taxon>Gunneridae</taxon>
        <taxon>Pentapetalae</taxon>
        <taxon>asterids</taxon>
        <taxon>lamiids</taxon>
        <taxon>Lamiales</taxon>
        <taxon>Bignoniaceae</taxon>
        <taxon>Crescentiina</taxon>
        <taxon>Tabebuia alliance</taxon>
        <taxon>Handroanthus</taxon>
    </lineage>
</organism>
<keyword evidence="3" id="KW-0813">Transport</keyword>
<evidence type="ECO:0000256" key="11">
    <source>
        <dbReference type="SAM" id="Phobius"/>
    </source>
</evidence>
<keyword evidence="7" id="KW-0406">Ion transport</keyword>
<evidence type="ECO:0000256" key="4">
    <source>
        <dbReference type="ARBA" id="ARBA00022692"/>
    </source>
</evidence>
<evidence type="ECO:0000256" key="2">
    <source>
        <dbReference type="ARBA" id="ARBA00010159"/>
    </source>
</evidence>
<feature type="transmembrane region" description="Helical" evidence="11">
    <location>
        <begin position="115"/>
        <end position="136"/>
    </location>
</feature>
<dbReference type="PANTHER" id="PTHR11003:SF282">
    <property type="entry name" value="TWO-PORE POTASSIUM CHANNEL 3"/>
    <property type="match status" value="1"/>
</dbReference>
<evidence type="ECO:0000256" key="1">
    <source>
        <dbReference type="ARBA" id="ARBA00004141"/>
    </source>
</evidence>
<dbReference type="AlphaFoldDB" id="A0A2G9I1I9"/>
<feature type="domain" description="Potassium channel" evidence="12">
    <location>
        <begin position="122"/>
        <end position="201"/>
    </location>
</feature>
<comment type="subcellular location">
    <subcellularLocation>
        <location evidence="1">Membrane</location>
        <topology evidence="1">Multi-pass membrane protein</topology>
    </subcellularLocation>
</comment>
<dbReference type="SUPFAM" id="SSF81324">
    <property type="entry name" value="Voltage-gated potassium channels"/>
    <property type="match status" value="2"/>
</dbReference>
<feature type="transmembrane region" description="Helical" evidence="11">
    <location>
        <begin position="234"/>
        <end position="255"/>
    </location>
</feature>
<dbReference type="OrthoDB" id="415460at2759"/>
<keyword evidence="5" id="KW-0106">Calcium</keyword>
<feature type="transmembrane region" description="Helical" evidence="11">
    <location>
        <begin position="288"/>
        <end position="309"/>
    </location>
</feature>
<feature type="transmembrane region" description="Helical" evidence="11">
    <location>
        <begin position="148"/>
        <end position="165"/>
    </location>
</feature>
<accession>A0A2G9I1I9</accession>
<comment type="caution">
    <text evidence="13">The sequence shown here is derived from an EMBL/GenBank/DDBJ whole genome shotgun (WGS) entry which is preliminary data.</text>
</comment>
<evidence type="ECO:0000256" key="5">
    <source>
        <dbReference type="ARBA" id="ARBA00022837"/>
    </source>
</evidence>
<comment type="similarity">
    <text evidence="2">Belongs to the two pore domain potassium channel (TC 1.A.1.7) family.</text>
</comment>
<feature type="transmembrane region" description="Helical" evidence="11">
    <location>
        <begin position="177"/>
        <end position="202"/>
    </location>
</feature>
<dbReference type="GO" id="GO:0015271">
    <property type="term" value="F:outward rectifier potassium channel activity"/>
    <property type="evidence" value="ECO:0007669"/>
    <property type="project" value="TreeGrafter"/>
</dbReference>
<dbReference type="InterPro" id="IPR003280">
    <property type="entry name" value="2pore_dom_K_chnl"/>
</dbReference>
<evidence type="ECO:0000256" key="8">
    <source>
        <dbReference type="ARBA" id="ARBA00023136"/>
    </source>
</evidence>
<gene>
    <name evidence="13" type="ORF">CDL12_03676</name>
</gene>